<dbReference type="InterPro" id="IPR001810">
    <property type="entry name" value="F-box_dom"/>
</dbReference>
<dbReference type="InterPro" id="IPR036047">
    <property type="entry name" value="F-box-like_dom_sf"/>
</dbReference>
<reference evidence="2" key="1">
    <citation type="journal article" date="2020" name="Stud. Mycol.">
        <title>101 Dothideomycetes genomes: a test case for predicting lifestyles and emergence of pathogens.</title>
        <authorList>
            <person name="Haridas S."/>
            <person name="Albert R."/>
            <person name="Binder M."/>
            <person name="Bloem J."/>
            <person name="Labutti K."/>
            <person name="Salamov A."/>
            <person name="Andreopoulos B."/>
            <person name="Baker S."/>
            <person name="Barry K."/>
            <person name="Bills G."/>
            <person name="Bluhm B."/>
            <person name="Cannon C."/>
            <person name="Castanera R."/>
            <person name="Culley D."/>
            <person name="Daum C."/>
            <person name="Ezra D."/>
            <person name="Gonzalez J."/>
            <person name="Henrissat B."/>
            <person name="Kuo A."/>
            <person name="Liang C."/>
            <person name="Lipzen A."/>
            <person name="Lutzoni F."/>
            <person name="Magnuson J."/>
            <person name="Mondo S."/>
            <person name="Nolan M."/>
            <person name="Ohm R."/>
            <person name="Pangilinan J."/>
            <person name="Park H.-J."/>
            <person name="Ramirez L."/>
            <person name="Alfaro M."/>
            <person name="Sun H."/>
            <person name="Tritt A."/>
            <person name="Yoshinaga Y."/>
            <person name="Zwiers L.-H."/>
            <person name="Turgeon B."/>
            <person name="Goodwin S."/>
            <person name="Spatafora J."/>
            <person name="Crous P."/>
            <person name="Grigoriev I."/>
        </authorList>
    </citation>
    <scope>NUCLEOTIDE SEQUENCE</scope>
    <source>
        <strain evidence="2">CBS 109.77</strain>
    </source>
</reference>
<feature type="domain" description="F-box" evidence="1">
    <location>
        <begin position="6"/>
        <end position="46"/>
    </location>
</feature>
<dbReference type="SMART" id="SM00256">
    <property type="entry name" value="FBOX"/>
    <property type="match status" value="1"/>
</dbReference>
<accession>A0A6A6XFM6</accession>
<dbReference type="SUPFAM" id="SSF81383">
    <property type="entry name" value="F-box domain"/>
    <property type="match status" value="1"/>
</dbReference>
<sequence>MELLDLCYDVLIRILEEINPEDLAACARTSWGFHNFIKENHSLHKAHYLRRFDDPRIEPSDPEPQWISELQKLVKCKKILESNNMGMKQENFKFVASTIEGLIDTGNEAHEDSLNRMQLKIWFHNAQNLDAIMYRSSLYKSAGTDSQKAADTEEEQQLSAKLHCLYGTPANTLGRRSFSTHPYARSRVYDLRNYTDNTQWGPFREDGSMRVDWEMVESLMIVLGYNSSLCCRRNVPRTHPLWAQPFEGVIKDRSCPKYEWSIPMEPEIPIEMRDPYDISGIWSRIVCFNDLYAFNFGTRQVSSDQSRPPIFTEEALRHIQMRLQITKLEAPGPFDNQTLPIAHFTGKSRSIDMSWDPNSNSKIKGTVQLTPEGEVRWTTISVFYGGEERWRSEGIQVGGLTTRRGVIGTWFDKDYDPHGPAGPTAFWKVTDKAFGKIKTEQEDNDADDEHQW</sequence>
<dbReference type="Proteomes" id="UP000799757">
    <property type="component" value="Unassembled WGS sequence"/>
</dbReference>
<proteinExistence type="predicted"/>
<evidence type="ECO:0000259" key="1">
    <source>
        <dbReference type="SMART" id="SM00256"/>
    </source>
</evidence>
<evidence type="ECO:0000313" key="2">
    <source>
        <dbReference type="EMBL" id="KAF2795068.1"/>
    </source>
</evidence>
<dbReference type="Pfam" id="PF00646">
    <property type="entry name" value="F-box"/>
    <property type="match status" value="1"/>
</dbReference>
<name>A0A6A6XFM6_9PLEO</name>
<gene>
    <name evidence="2" type="ORF">K505DRAFT_18528</name>
</gene>
<dbReference type="AlphaFoldDB" id="A0A6A6XFM6"/>
<dbReference type="CDD" id="cd09917">
    <property type="entry name" value="F-box_SF"/>
    <property type="match status" value="1"/>
</dbReference>
<dbReference type="OrthoDB" id="3226064at2759"/>
<evidence type="ECO:0000313" key="3">
    <source>
        <dbReference type="Proteomes" id="UP000799757"/>
    </source>
</evidence>
<dbReference type="EMBL" id="MU001870">
    <property type="protein sequence ID" value="KAF2795068.1"/>
    <property type="molecule type" value="Genomic_DNA"/>
</dbReference>
<organism evidence="2 3">
    <name type="scientific">Melanomma pulvis-pyrius CBS 109.77</name>
    <dbReference type="NCBI Taxonomy" id="1314802"/>
    <lineage>
        <taxon>Eukaryota</taxon>
        <taxon>Fungi</taxon>
        <taxon>Dikarya</taxon>
        <taxon>Ascomycota</taxon>
        <taxon>Pezizomycotina</taxon>
        <taxon>Dothideomycetes</taxon>
        <taxon>Pleosporomycetidae</taxon>
        <taxon>Pleosporales</taxon>
        <taxon>Melanommataceae</taxon>
        <taxon>Melanomma</taxon>
    </lineage>
</organism>
<protein>
    <recommendedName>
        <fullName evidence="1">F-box domain-containing protein</fullName>
    </recommendedName>
</protein>
<keyword evidence="3" id="KW-1185">Reference proteome</keyword>